<organism evidence="2 3">
    <name type="scientific">Moorena producens PAL-8-15-08-1</name>
    <dbReference type="NCBI Taxonomy" id="1458985"/>
    <lineage>
        <taxon>Bacteria</taxon>
        <taxon>Bacillati</taxon>
        <taxon>Cyanobacteriota</taxon>
        <taxon>Cyanophyceae</taxon>
        <taxon>Coleofasciculales</taxon>
        <taxon>Coleofasciculaceae</taxon>
        <taxon>Moorena</taxon>
    </lineage>
</organism>
<accession>A0A1D8U1J7</accession>
<dbReference type="Gene3D" id="3.90.1200.10">
    <property type="match status" value="1"/>
</dbReference>
<name>A0A1D8U1J7_9CYAN</name>
<protein>
    <submittedName>
        <fullName evidence="2">LPS biosynthesis choline kinase</fullName>
    </submittedName>
</protein>
<dbReference type="AlphaFoldDB" id="A0A1D8U1J7"/>
<proteinExistence type="predicted"/>
<dbReference type="SUPFAM" id="SSF56112">
    <property type="entry name" value="Protein kinase-like (PK-like)"/>
    <property type="match status" value="1"/>
</dbReference>
<keyword evidence="2" id="KW-0808">Transferase</keyword>
<dbReference type="PANTHER" id="PTHR21310">
    <property type="entry name" value="AMINOGLYCOSIDE PHOSPHOTRANSFERASE-RELATED-RELATED"/>
    <property type="match status" value="1"/>
</dbReference>
<sequence length="395" mass="44665">MAFLLSSKNVFEYLIEQGICNQQEKDLGKIEPKPAKNFNLLLTLPEGRKLLVKQEPYDQDGETVGEFLKEWRSQEFLRQFSEVSHLGSWLPEVLHFDPDNSIIVFNYLSDYQDLTEFYGKENLFPNAIASSIGAMVASIHRATLDGQDYQDFFSEQSADPSPDHAQNLTKDLERIGPEIFSQVPADGLKFFALYQRYDSLGKAIAKLSNSFDACCLVHNDLKLNNILLPNDWEQATSAPESDGIVRLRLIDWERSSWGDPAFDLGSIITSYLTIWLSSLAVSKSIDIEEALNLAMTPLEQIQPSIAALIRTYCDRFPEILERYPNFLQRVMQFSGLALIQTIQSIIEYQKSFGNTGICMLQVAKSLLCRPEASIQTVFGISESELIGLNQILHQV</sequence>
<dbReference type="STRING" id="1458985.BJP34_33340"/>
<keyword evidence="2" id="KW-0418">Kinase</keyword>
<evidence type="ECO:0000259" key="1">
    <source>
        <dbReference type="Pfam" id="PF01636"/>
    </source>
</evidence>
<gene>
    <name evidence="2" type="ORF">BJP34_33340</name>
</gene>
<dbReference type="GO" id="GO:0016301">
    <property type="term" value="F:kinase activity"/>
    <property type="evidence" value="ECO:0007669"/>
    <property type="project" value="UniProtKB-KW"/>
</dbReference>
<dbReference type="InterPro" id="IPR011009">
    <property type="entry name" value="Kinase-like_dom_sf"/>
</dbReference>
<dbReference type="RefSeq" id="WP_070396035.1">
    <property type="nucleotide sequence ID" value="NZ_CP017599.1"/>
</dbReference>
<dbReference type="InterPro" id="IPR002575">
    <property type="entry name" value="Aminoglycoside_PTrfase"/>
</dbReference>
<dbReference type="Proteomes" id="UP000177870">
    <property type="component" value="Chromosome"/>
</dbReference>
<dbReference type="OrthoDB" id="3806873at2"/>
<evidence type="ECO:0000313" key="3">
    <source>
        <dbReference type="Proteomes" id="UP000177870"/>
    </source>
</evidence>
<dbReference type="EMBL" id="CP017599">
    <property type="protein sequence ID" value="AOX03664.1"/>
    <property type="molecule type" value="Genomic_DNA"/>
</dbReference>
<dbReference type="KEGG" id="mpro:BJP34_33340"/>
<dbReference type="Pfam" id="PF01636">
    <property type="entry name" value="APH"/>
    <property type="match status" value="1"/>
</dbReference>
<evidence type="ECO:0000313" key="2">
    <source>
        <dbReference type="EMBL" id="AOX03664.1"/>
    </source>
</evidence>
<feature type="domain" description="Aminoglycoside phosphotransferase" evidence="1">
    <location>
        <begin position="89"/>
        <end position="276"/>
    </location>
</feature>
<reference evidence="3" key="1">
    <citation type="submission" date="2016-10" db="EMBL/GenBank/DDBJ databases">
        <title>Comparative genomics uncovers the prolific and rare metabolic potential of the cyanobacterial genus Moorea.</title>
        <authorList>
            <person name="Leao T."/>
            <person name="Castelao G."/>
            <person name="Korobeynikov A."/>
            <person name="Monroe E.A."/>
            <person name="Podell S."/>
            <person name="Glukhov E."/>
            <person name="Allen E."/>
            <person name="Gerwick W.H."/>
            <person name="Gerwick L."/>
        </authorList>
    </citation>
    <scope>NUCLEOTIDE SEQUENCE [LARGE SCALE GENOMIC DNA]</scope>
    <source>
        <strain evidence="3">PAL-8-15-08-1</strain>
    </source>
</reference>
<dbReference type="InterPro" id="IPR051678">
    <property type="entry name" value="AGP_Transferase"/>
</dbReference>